<dbReference type="GO" id="GO:0007059">
    <property type="term" value="P:chromosome segregation"/>
    <property type="evidence" value="ECO:0007669"/>
    <property type="project" value="TreeGrafter"/>
</dbReference>
<dbReference type="RefSeq" id="WP_076093811.1">
    <property type="nucleotide sequence ID" value="NZ_MTHD01000002.1"/>
</dbReference>
<protein>
    <submittedName>
        <fullName evidence="3">Chromosome partitioning protein ParB</fullName>
    </submittedName>
</protein>
<dbReference type="InterPro" id="IPR036086">
    <property type="entry name" value="ParB/Sulfiredoxin_sf"/>
</dbReference>
<dbReference type="EMBL" id="MTHD01000002">
    <property type="protein sequence ID" value="OMG55102.1"/>
    <property type="molecule type" value="Genomic_DNA"/>
</dbReference>
<dbReference type="Gene3D" id="3.90.1530.30">
    <property type="match status" value="1"/>
</dbReference>
<accession>A0A1R1I8Q7</accession>
<feature type="domain" description="ParB-like N-terminal" evidence="2">
    <location>
        <begin position="11"/>
        <end position="101"/>
    </location>
</feature>
<name>A0A1R1I8Q7_9RHOO</name>
<dbReference type="PANTHER" id="PTHR33375:SF1">
    <property type="entry name" value="CHROMOSOME-PARTITIONING PROTEIN PARB-RELATED"/>
    <property type="match status" value="1"/>
</dbReference>
<dbReference type="OrthoDB" id="9179907at2"/>
<keyword evidence="4" id="KW-1185">Reference proteome</keyword>
<dbReference type="STRING" id="418702.BJN45_08105"/>
<evidence type="ECO:0000313" key="3">
    <source>
        <dbReference type="EMBL" id="OMG55102.1"/>
    </source>
</evidence>
<dbReference type="NCBIfam" id="TIGR00180">
    <property type="entry name" value="parB_part"/>
    <property type="match status" value="1"/>
</dbReference>
<dbReference type="InterPro" id="IPR004437">
    <property type="entry name" value="ParB/RepB/Spo0J"/>
</dbReference>
<dbReference type="AlphaFoldDB" id="A0A1R1I8Q7"/>
<dbReference type="Gene3D" id="1.10.10.2830">
    <property type="match status" value="1"/>
</dbReference>
<dbReference type="InterPro" id="IPR003115">
    <property type="entry name" value="ParB_N"/>
</dbReference>
<dbReference type="SUPFAM" id="SSF109709">
    <property type="entry name" value="KorB DNA-binding domain-like"/>
    <property type="match status" value="1"/>
</dbReference>
<dbReference type="Pfam" id="PF02195">
    <property type="entry name" value="ParB_N"/>
    <property type="match status" value="1"/>
</dbReference>
<evidence type="ECO:0000259" key="2">
    <source>
        <dbReference type="SMART" id="SM00470"/>
    </source>
</evidence>
<sequence length="287" mass="30632">MTFKNSPAQFQIVDPALLLPDAGHPRRNIEADSLKGLVNSIGKMGLIHPIVVRPAAAGRYTVIAGERRRQAALLAGETAVPVVIRDCAADAALEVQVFENMGLGVRSALEPRDMAGAIQAIATRFENTEAAAEHFARPPTWLNQATAAANLSEKVSTLLETGKISSTGTALKIEKLAKKDEARAESLIDEIEQLPEGEKTAKKLVDRAIAETSRRRKADAPDVAVIEAGSATPPWEAESVPATPRSRVNPGKVRKVAELLGLSDGDEEEILVRLIDEFLALKSADAG</sequence>
<gene>
    <name evidence="3" type="ORF">BJN45_08105</name>
</gene>
<organism evidence="3 4">
    <name type="scientific">Azonexus hydrophilus</name>
    <dbReference type="NCBI Taxonomy" id="418702"/>
    <lineage>
        <taxon>Bacteria</taxon>
        <taxon>Pseudomonadati</taxon>
        <taxon>Pseudomonadota</taxon>
        <taxon>Betaproteobacteria</taxon>
        <taxon>Rhodocyclales</taxon>
        <taxon>Azonexaceae</taxon>
        <taxon>Azonexus</taxon>
    </lineage>
</organism>
<evidence type="ECO:0000256" key="1">
    <source>
        <dbReference type="ARBA" id="ARBA00006295"/>
    </source>
</evidence>
<dbReference type="SMART" id="SM00470">
    <property type="entry name" value="ParB"/>
    <property type="match status" value="1"/>
</dbReference>
<dbReference type="Proteomes" id="UP000187526">
    <property type="component" value="Unassembled WGS sequence"/>
</dbReference>
<proteinExistence type="inferred from homology"/>
<dbReference type="GO" id="GO:0045881">
    <property type="term" value="P:positive regulation of sporulation resulting in formation of a cellular spore"/>
    <property type="evidence" value="ECO:0007669"/>
    <property type="project" value="TreeGrafter"/>
</dbReference>
<comment type="similarity">
    <text evidence="1">Belongs to the ParB family.</text>
</comment>
<dbReference type="GO" id="GO:0005694">
    <property type="term" value="C:chromosome"/>
    <property type="evidence" value="ECO:0007669"/>
    <property type="project" value="TreeGrafter"/>
</dbReference>
<comment type="caution">
    <text evidence="3">The sequence shown here is derived from an EMBL/GenBank/DDBJ whole genome shotgun (WGS) entry which is preliminary data.</text>
</comment>
<dbReference type="InterPro" id="IPR050336">
    <property type="entry name" value="Chromosome_partition/occlusion"/>
</dbReference>
<dbReference type="SUPFAM" id="SSF110849">
    <property type="entry name" value="ParB/Sulfiredoxin"/>
    <property type="match status" value="1"/>
</dbReference>
<reference evidence="3 4" key="1">
    <citation type="submission" date="2016-10" db="EMBL/GenBank/DDBJ databases">
        <title>Alkaliphiles isolated from bioreactors.</title>
        <authorList>
            <person name="Salah Z."/>
            <person name="Rout S.P."/>
            <person name="Humphreys P.N."/>
        </authorList>
    </citation>
    <scope>NUCLEOTIDE SEQUENCE [LARGE SCALE GENOMIC DNA]</scope>
    <source>
        <strain evidence="3 4">ZS02</strain>
    </source>
</reference>
<dbReference type="GO" id="GO:0003677">
    <property type="term" value="F:DNA binding"/>
    <property type="evidence" value="ECO:0007669"/>
    <property type="project" value="InterPro"/>
</dbReference>
<dbReference type="PANTHER" id="PTHR33375">
    <property type="entry name" value="CHROMOSOME-PARTITIONING PROTEIN PARB-RELATED"/>
    <property type="match status" value="1"/>
</dbReference>
<evidence type="ECO:0000313" key="4">
    <source>
        <dbReference type="Proteomes" id="UP000187526"/>
    </source>
</evidence>